<dbReference type="GO" id="GO:0005524">
    <property type="term" value="F:ATP binding"/>
    <property type="evidence" value="ECO:0007669"/>
    <property type="project" value="InterPro"/>
</dbReference>
<comment type="similarity">
    <text evidence="1">Belongs to the DNA mismatch repair MutL/HexB family.</text>
</comment>
<name>A0A9P6MRR1_9FUNG</name>
<feature type="domain" description="DNA mismatch repair protein S5" evidence="5">
    <location>
        <begin position="201"/>
        <end position="350"/>
    </location>
</feature>
<dbReference type="FunFam" id="3.30.1540.20:FF:000019">
    <property type="entry name" value="PMS1 homolog 2, mismatch repair system component"/>
    <property type="match status" value="1"/>
</dbReference>
<dbReference type="Gene3D" id="3.30.565.10">
    <property type="entry name" value="Histidine kinase-like ATPase, C-terminal domain"/>
    <property type="match status" value="1"/>
</dbReference>
<dbReference type="GO" id="GO:0032389">
    <property type="term" value="C:MutLalpha complex"/>
    <property type="evidence" value="ECO:0007669"/>
    <property type="project" value="TreeGrafter"/>
</dbReference>
<dbReference type="InterPro" id="IPR013507">
    <property type="entry name" value="DNA_mismatch_S5_2-like"/>
</dbReference>
<dbReference type="PANTHER" id="PTHR10073">
    <property type="entry name" value="DNA MISMATCH REPAIR PROTEIN MLH, PMS, MUTL"/>
    <property type="match status" value="1"/>
</dbReference>
<reference evidence="6" key="1">
    <citation type="journal article" date="2020" name="Fungal Divers.">
        <title>Resolving the Mortierellaceae phylogeny through synthesis of multi-gene phylogenetics and phylogenomics.</title>
        <authorList>
            <person name="Vandepol N."/>
            <person name="Liber J."/>
            <person name="Desiro A."/>
            <person name="Na H."/>
            <person name="Kennedy M."/>
            <person name="Barry K."/>
            <person name="Grigoriev I.V."/>
            <person name="Miller A.N."/>
            <person name="O'Donnell K."/>
            <person name="Stajich J.E."/>
            <person name="Bonito G."/>
        </authorList>
    </citation>
    <scope>NUCLEOTIDE SEQUENCE</scope>
    <source>
        <strain evidence="6">NRRL 2769</strain>
    </source>
</reference>
<dbReference type="Gene3D" id="3.30.230.10">
    <property type="match status" value="1"/>
</dbReference>
<dbReference type="Gene3D" id="3.30.1540.20">
    <property type="entry name" value="MutL, C-terminal domain, dimerisation subdomain"/>
    <property type="match status" value="2"/>
</dbReference>
<dbReference type="CDD" id="cd16926">
    <property type="entry name" value="HATPase_MutL-MLH-PMS-like"/>
    <property type="match status" value="1"/>
</dbReference>
<dbReference type="InterPro" id="IPR037198">
    <property type="entry name" value="MutL_C_sf"/>
</dbReference>
<dbReference type="GO" id="GO:0006298">
    <property type="term" value="P:mismatch repair"/>
    <property type="evidence" value="ECO:0007669"/>
    <property type="project" value="InterPro"/>
</dbReference>
<feature type="region of interest" description="Disordered" evidence="3">
    <location>
        <begin position="638"/>
        <end position="666"/>
    </location>
</feature>
<dbReference type="CDD" id="cd03484">
    <property type="entry name" value="MutL_Trans_hPMS_2_like"/>
    <property type="match status" value="1"/>
</dbReference>
<feature type="region of interest" description="Disordered" evidence="3">
    <location>
        <begin position="856"/>
        <end position="892"/>
    </location>
</feature>
<dbReference type="SUPFAM" id="SSF118116">
    <property type="entry name" value="DNA mismatch repair protein MutL"/>
    <property type="match status" value="2"/>
</dbReference>
<evidence type="ECO:0000256" key="1">
    <source>
        <dbReference type="ARBA" id="ARBA00006082"/>
    </source>
</evidence>
<feature type="compositionally biased region" description="Low complexity" evidence="3">
    <location>
        <begin position="426"/>
        <end position="439"/>
    </location>
</feature>
<keyword evidence="7" id="KW-1185">Reference proteome</keyword>
<feature type="region of interest" description="Disordered" evidence="3">
    <location>
        <begin position="967"/>
        <end position="990"/>
    </location>
</feature>
<evidence type="ECO:0000313" key="7">
    <source>
        <dbReference type="Proteomes" id="UP000703661"/>
    </source>
</evidence>
<dbReference type="SMART" id="SM00853">
    <property type="entry name" value="MutL_C"/>
    <property type="match status" value="1"/>
</dbReference>
<keyword evidence="2" id="KW-0227">DNA damage</keyword>
<feature type="compositionally biased region" description="Acidic residues" evidence="3">
    <location>
        <begin position="546"/>
        <end position="556"/>
    </location>
</feature>
<feature type="compositionally biased region" description="Polar residues" evidence="3">
    <location>
        <begin position="371"/>
        <end position="385"/>
    </location>
</feature>
<feature type="compositionally biased region" description="Basic and acidic residues" evidence="3">
    <location>
        <begin position="974"/>
        <end position="986"/>
    </location>
</feature>
<feature type="region of interest" description="Disordered" evidence="3">
    <location>
        <begin position="370"/>
        <end position="483"/>
    </location>
</feature>
<dbReference type="InterPro" id="IPR002099">
    <property type="entry name" value="MutL/Mlh/PMS"/>
</dbReference>
<feature type="compositionally biased region" description="Acidic residues" evidence="3">
    <location>
        <begin position="390"/>
        <end position="408"/>
    </location>
</feature>
<dbReference type="InterPro" id="IPR036890">
    <property type="entry name" value="HATPase_C_sf"/>
</dbReference>
<dbReference type="PANTHER" id="PTHR10073:SF52">
    <property type="entry name" value="MISMATCH REPAIR ENDONUCLEASE PMS2"/>
    <property type="match status" value="1"/>
</dbReference>
<dbReference type="NCBIfam" id="TIGR00585">
    <property type="entry name" value="mutl"/>
    <property type="match status" value="1"/>
</dbReference>
<dbReference type="InterPro" id="IPR038973">
    <property type="entry name" value="MutL/Mlh/Pms-like"/>
</dbReference>
<evidence type="ECO:0000259" key="5">
    <source>
        <dbReference type="SMART" id="SM01340"/>
    </source>
</evidence>
<dbReference type="Proteomes" id="UP000703661">
    <property type="component" value="Unassembled WGS sequence"/>
</dbReference>
<protein>
    <recommendedName>
        <fullName evidence="8">Dna mismatch repair protein</fullName>
    </recommendedName>
</protein>
<evidence type="ECO:0000259" key="4">
    <source>
        <dbReference type="SMART" id="SM00853"/>
    </source>
</evidence>
<dbReference type="InterPro" id="IPR042120">
    <property type="entry name" value="MutL_C_dimsub"/>
</dbReference>
<accession>A0A9P6MRR1</accession>
<dbReference type="InterPro" id="IPR014790">
    <property type="entry name" value="MutL_C"/>
</dbReference>
<dbReference type="InterPro" id="IPR014762">
    <property type="entry name" value="DNA_mismatch_repair_CS"/>
</dbReference>
<dbReference type="Pfam" id="PF08676">
    <property type="entry name" value="MutL_C"/>
    <property type="match status" value="1"/>
</dbReference>
<dbReference type="EMBL" id="JAAAID010001206">
    <property type="protein sequence ID" value="KAG0011116.1"/>
    <property type="molecule type" value="Genomic_DNA"/>
</dbReference>
<dbReference type="InterPro" id="IPR020568">
    <property type="entry name" value="Ribosomal_Su5_D2-typ_SF"/>
</dbReference>
<feature type="domain" description="MutL C-terminal dimerisation" evidence="4">
    <location>
        <begin position="703"/>
        <end position="921"/>
    </location>
</feature>
<dbReference type="SUPFAM" id="SSF54211">
    <property type="entry name" value="Ribosomal protein S5 domain 2-like"/>
    <property type="match status" value="1"/>
</dbReference>
<gene>
    <name evidence="6" type="ORF">BGZ80_000936</name>
</gene>
<dbReference type="PROSITE" id="PS00058">
    <property type="entry name" value="DNA_MISMATCH_REPAIR_1"/>
    <property type="match status" value="1"/>
</dbReference>
<sequence length="1036" mass="114884">MATAVKELLENSLDAGATSIIIKFKQNGLESITVTDNGCGITDANLETLALYLQPPKALKHYTSKLKSFNDLAQVTSFGFRGEALSSLCALSVLTVSTSTGGSPTGVLVEYTSNGVIKSKSPTPMTKGTTVQISSLFEGMPVRRSEFVKNIKREYSKCIGLIQAYALIVPNVRISCLLQMDKKPAMTQIATSGNASIRQNIINVFGPKAMTDIIDFELRLVEGASTSDNGKESMNDNGDEADDGDELNQKGDIILTGYISSPAFGKGRSSTDRQYVYINGRPCVLPKIARVINEVYRSFNTNQSPFLVANLILPTSYYDVNVSPDKRTIFLHNERVIVEELRVKLTELFEPSRSTFAVSEARQLIKKPDFSSRSINGSTGTSLSSRGAVDEGEGADGDDLEEHASEDETSVKSHRSRGTLSGTVEPSSLSLSPSSVSRSKPNAERKLEQTTLLDRMQPVSRGENLKRKAEATDSESEDESLSIGSRALRTLNANVTVGVSAVKSGPGVGEPNEPTSNIGAHTVTLQDVMEGYDPLDDKTQGREESPSDSEDDLEDVPEQRSSILQRVVVLDSEIHCDGDREWVEVGFEMEEQKRRRASRMASIRKSQQLEQEIAISKKKQARTKIATAQHNISAESFDIGIDENVNEESGDEGEQGQTGGLRRSRRLRSQKLSDASFANMDDAKAQKSLSRVISKDDFGKMKILGQFNKAFIIARLDKYTNINEPDDNSGEVNGSLVNQRTAQRKRKALVSSDIFVIDQHASDEKYNFETLQAKTVFSTQRLFQPKKLYLTAQEEITVVEHMKMLNKNGFYLDYDPEAPVSHRLKLVTLPVSEKVVFDLQDFEELVFLLSQQTALPASDTNDKPEQGEGEFLDKDDNHCQQKHRVRQGSESAPETMVRCSKVRSLFASRACRRSVMIGHVLNHSQMKKIVRHMGEIDQPWNCPHGRPTMRHLLDLAELEQQEQRARFGGNTMRENGDEREGTKDSDNVDQEVDFTPLSVDRIAAFDPIALKRPTKHQGSLFRQFMAVPPRQNQVSL</sequence>
<organism evidence="6 7">
    <name type="scientific">Entomortierella chlamydospora</name>
    <dbReference type="NCBI Taxonomy" id="101097"/>
    <lineage>
        <taxon>Eukaryota</taxon>
        <taxon>Fungi</taxon>
        <taxon>Fungi incertae sedis</taxon>
        <taxon>Mucoromycota</taxon>
        <taxon>Mortierellomycotina</taxon>
        <taxon>Mortierellomycetes</taxon>
        <taxon>Mortierellales</taxon>
        <taxon>Mortierellaceae</taxon>
        <taxon>Entomortierella</taxon>
    </lineage>
</organism>
<dbReference type="SMART" id="SM01340">
    <property type="entry name" value="DNA_mis_repair"/>
    <property type="match status" value="1"/>
</dbReference>
<dbReference type="GO" id="GO:0016887">
    <property type="term" value="F:ATP hydrolysis activity"/>
    <property type="evidence" value="ECO:0007669"/>
    <property type="project" value="InterPro"/>
</dbReference>
<dbReference type="AlphaFoldDB" id="A0A9P6MRR1"/>
<dbReference type="InterPro" id="IPR014721">
    <property type="entry name" value="Ribsml_uS5_D2-typ_fold_subgr"/>
</dbReference>
<dbReference type="Pfam" id="PF01119">
    <property type="entry name" value="DNA_mis_repair"/>
    <property type="match status" value="1"/>
</dbReference>
<dbReference type="GO" id="GO:0140664">
    <property type="term" value="F:ATP-dependent DNA damage sensor activity"/>
    <property type="evidence" value="ECO:0007669"/>
    <property type="project" value="InterPro"/>
</dbReference>
<evidence type="ECO:0000256" key="3">
    <source>
        <dbReference type="SAM" id="MobiDB-lite"/>
    </source>
</evidence>
<evidence type="ECO:0000313" key="6">
    <source>
        <dbReference type="EMBL" id="KAG0011116.1"/>
    </source>
</evidence>
<dbReference type="GO" id="GO:0030983">
    <property type="term" value="F:mismatched DNA binding"/>
    <property type="evidence" value="ECO:0007669"/>
    <property type="project" value="InterPro"/>
</dbReference>
<dbReference type="FunFam" id="3.30.565.10:FF:000017">
    <property type="entry name" value="PMS1 homolog 1, mismatch repair system component"/>
    <property type="match status" value="1"/>
</dbReference>
<feature type="region of interest" description="Disordered" evidence="3">
    <location>
        <begin position="532"/>
        <end position="558"/>
    </location>
</feature>
<evidence type="ECO:0000256" key="2">
    <source>
        <dbReference type="ARBA" id="ARBA00022763"/>
    </source>
</evidence>
<feature type="compositionally biased region" description="Basic and acidic residues" evidence="3">
    <location>
        <begin position="535"/>
        <end position="545"/>
    </location>
</feature>
<dbReference type="SUPFAM" id="SSF55874">
    <property type="entry name" value="ATPase domain of HSP90 chaperone/DNA topoisomerase II/histidine kinase"/>
    <property type="match status" value="1"/>
</dbReference>
<feature type="compositionally biased region" description="Acidic residues" evidence="3">
    <location>
        <begin position="640"/>
        <end position="654"/>
    </location>
</feature>
<evidence type="ECO:0008006" key="8">
    <source>
        <dbReference type="Google" id="ProtNLM"/>
    </source>
</evidence>
<feature type="compositionally biased region" description="Basic and acidic residues" evidence="3">
    <location>
        <begin position="860"/>
        <end position="879"/>
    </location>
</feature>
<dbReference type="Pfam" id="PF13589">
    <property type="entry name" value="HATPase_c_3"/>
    <property type="match status" value="1"/>
</dbReference>
<proteinExistence type="inferred from homology"/>
<comment type="caution">
    <text evidence="6">The sequence shown here is derived from an EMBL/GenBank/DDBJ whole genome shotgun (WGS) entry which is preliminary data.</text>
</comment>